<dbReference type="AlphaFoldDB" id="X6MD21"/>
<organism evidence="1 2">
    <name type="scientific">Reticulomyxa filosa</name>
    <dbReference type="NCBI Taxonomy" id="46433"/>
    <lineage>
        <taxon>Eukaryota</taxon>
        <taxon>Sar</taxon>
        <taxon>Rhizaria</taxon>
        <taxon>Retaria</taxon>
        <taxon>Foraminifera</taxon>
        <taxon>Monothalamids</taxon>
        <taxon>Reticulomyxidae</taxon>
        <taxon>Reticulomyxa</taxon>
    </lineage>
</organism>
<evidence type="ECO:0000313" key="1">
    <source>
        <dbReference type="EMBL" id="ETO11888.1"/>
    </source>
</evidence>
<dbReference type="InterPro" id="IPR011989">
    <property type="entry name" value="ARM-like"/>
</dbReference>
<reference evidence="1 2" key="1">
    <citation type="journal article" date="2013" name="Curr. Biol.">
        <title>The Genome of the Foraminiferan Reticulomyxa filosa.</title>
        <authorList>
            <person name="Glockner G."/>
            <person name="Hulsmann N."/>
            <person name="Schleicher M."/>
            <person name="Noegel A.A."/>
            <person name="Eichinger L."/>
            <person name="Gallinger C."/>
            <person name="Pawlowski J."/>
            <person name="Sierra R."/>
            <person name="Euteneuer U."/>
            <person name="Pillet L."/>
            <person name="Moustafa A."/>
            <person name="Platzer M."/>
            <person name="Groth M."/>
            <person name="Szafranski K."/>
            <person name="Schliwa M."/>
        </authorList>
    </citation>
    <scope>NUCLEOTIDE SEQUENCE [LARGE SCALE GENOMIC DNA]</scope>
</reference>
<comment type="caution">
    <text evidence="1">The sequence shown here is derived from an EMBL/GenBank/DDBJ whole genome shotgun (WGS) entry which is preliminary data.</text>
</comment>
<dbReference type="Proteomes" id="UP000023152">
    <property type="component" value="Unassembled WGS sequence"/>
</dbReference>
<gene>
    <name evidence="1" type="ORF">RFI_25490</name>
</gene>
<keyword evidence="2" id="KW-1185">Reference proteome</keyword>
<evidence type="ECO:0000313" key="2">
    <source>
        <dbReference type="Proteomes" id="UP000023152"/>
    </source>
</evidence>
<dbReference type="OrthoDB" id="10264446at2759"/>
<sequence length="451" mass="52269">MIIHKIYGRCLKLRTHVIDLACNYLYRIIHCPSTDHFNGVIELLQIICAIIPGLTVPIKDSWQKFLSNVLVPLHKVFLRCDVYIYMYIRYVLWYVYNINYMYNKYTLNRFCSLFLFFDNNKHKCRGLKKYWEQLTQCCVNYVAKDKLGAVVVLRGLLCYWPKQSPQKEEIFIMGVVNIINVLLNHQDGFDYSLYKPILITSAKQLTQSMISSRQPVAERAIAAWKEPSMQRLVDYDRKGFLPPLLEAFFQNRHYPNQQLRLASANVEKIYQSKDISYWTKMQQYLTKKEAKEREAEETIAKALAYGNVPPFPFKIGKQYTKPGISVGEVRINGSIRTDATQIIINSGISDITESDIGDNKLNTNYSEPPTPSEYTTDNEGIVGNGHVAINNNESEGNDVRKRPFDSFVIFTLETLNNVDYSPLLPNIKNYERDAAQKKSRCLTRTEQQVLR</sequence>
<dbReference type="SUPFAM" id="SSF48371">
    <property type="entry name" value="ARM repeat"/>
    <property type="match status" value="2"/>
</dbReference>
<accession>X6MD21</accession>
<dbReference type="InterPro" id="IPR016024">
    <property type="entry name" value="ARM-type_fold"/>
</dbReference>
<dbReference type="GO" id="GO:0019888">
    <property type="term" value="F:protein phosphatase regulator activity"/>
    <property type="evidence" value="ECO:0007669"/>
    <property type="project" value="InterPro"/>
</dbReference>
<protein>
    <submittedName>
        <fullName evidence="1">Uncharacterized protein</fullName>
    </submittedName>
</protein>
<dbReference type="EMBL" id="ASPP01021912">
    <property type="protein sequence ID" value="ETO11888.1"/>
    <property type="molecule type" value="Genomic_DNA"/>
</dbReference>
<dbReference type="Gene3D" id="1.25.10.10">
    <property type="entry name" value="Leucine-rich Repeat Variant"/>
    <property type="match status" value="1"/>
</dbReference>
<dbReference type="PANTHER" id="PTHR10257">
    <property type="entry name" value="SERINE/THREONINE PROTEIN PHOSPHATASE 2A PP2A REGULATORY SUBUNIT B"/>
    <property type="match status" value="1"/>
</dbReference>
<name>X6MD21_RETFI</name>
<dbReference type="Pfam" id="PF01603">
    <property type="entry name" value="B56"/>
    <property type="match status" value="2"/>
</dbReference>
<proteinExistence type="predicted"/>
<dbReference type="GO" id="GO:0000159">
    <property type="term" value="C:protein phosphatase type 2A complex"/>
    <property type="evidence" value="ECO:0007669"/>
    <property type="project" value="InterPro"/>
</dbReference>
<dbReference type="GO" id="GO:0007165">
    <property type="term" value="P:signal transduction"/>
    <property type="evidence" value="ECO:0007669"/>
    <property type="project" value="InterPro"/>
</dbReference>
<dbReference type="InterPro" id="IPR002554">
    <property type="entry name" value="PP2A_B56"/>
</dbReference>
<dbReference type="PANTHER" id="PTHR10257:SF3">
    <property type="entry name" value="SERINE_THREONINE-PROTEIN PHOSPHATASE 2A 56 KDA REGULATORY SUBUNIT GAMMA ISOFORM"/>
    <property type="match status" value="1"/>
</dbReference>